<feature type="transmembrane region" description="Helical" evidence="1">
    <location>
        <begin position="396"/>
        <end position="414"/>
    </location>
</feature>
<dbReference type="AlphaFoldDB" id="D2ZNU6"/>
<feature type="transmembrane region" description="Helical" evidence="1">
    <location>
        <begin position="137"/>
        <end position="154"/>
    </location>
</feature>
<evidence type="ECO:0000256" key="1">
    <source>
        <dbReference type="SAM" id="Phobius"/>
    </source>
</evidence>
<name>D2ZNU6_METSM</name>
<keyword evidence="1" id="KW-1133">Transmembrane helix</keyword>
<dbReference type="InterPro" id="IPR045691">
    <property type="entry name" value="DUF6056"/>
</dbReference>
<dbReference type="HOGENOM" id="CLU_047391_1_0_2"/>
<keyword evidence="1" id="KW-0812">Transmembrane</keyword>
<accession>D2ZNU6</accession>
<feature type="transmembrane region" description="Helical" evidence="1">
    <location>
        <begin position="166"/>
        <end position="197"/>
    </location>
</feature>
<dbReference type="EMBL" id="ABYV02000006">
    <property type="protein sequence ID" value="EFC92943.1"/>
    <property type="molecule type" value="Genomic_DNA"/>
</dbReference>
<feature type="transmembrane region" description="Helical" evidence="1">
    <location>
        <begin position="209"/>
        <end position="228"/>
    </location>
</feature>
<comment type="caution">
    <text evidence="2">The sequence shown here is derived from an EMBL/GenBank/DDBJ whole genome shotgun (WGS) entry which is preliminary data.</text>
</comment>
<dbReference type="Proteomes" id="UP000004028">
    <property type="component" value="Unassembled WGS sequence"/>
</dbReference>
<evidence type="ECO:0000313" key="3">
    <source>
        <dbReference type="Proteomes" id="UP000004028"/>
    </source>
</evidence>
<evidence type="ECO:0000313" key="2">
    <source>
        <dbReference type="EMBL" id="EFC92943.1"/>
    </source>
</evidence>
<dbReference type="PATRIC" id="fig|521002.11.peg.491"/>
<feature type="transmembrane region" description="Helical" evidence="1">
    <location>
        <begin position="105"/>
        <end position="125"/>
    </location>
</feature>
<reference evidence="2 3" key="1">
    <citation type="submission" date="2010-01" db="EMBL/GenBank/DDBJ databases">
        <authorList>
            <person name="Weinstock G."/>
            <person name="Sodergren E."/>
            <person name="Clifton S."/>
            <person name="Fulton L."/>
            <person name="Fulton B."/>
            <person name="Courtney L."/>
            <person name="Fronick C."/>
            <person name="Harrison M."/>
            <person name="Strong C."/>
            <person name="Farmer C."/>
            <person name="Delahaunty K."/>
            <person name="Markovic C."/>
            <person name="Hall O."/>
            <person name="Minx P."/>
            <person name="Tomlinson C."/>
            <person name="Mitreva M."/>
            <person name="Nelson J."/>
            <person name="Hou S."/>
            <person name="Wollam A."/>
            <person name="Pepin K.H."/>
            <person name="Johnson M."/>
            <person name="Bhonagiri V."/>
            <person name="Nash W.E."/>
            <person name="Warren W."/>
            <person name="Chinwalla A."/>
            <person name="Mardis E.R."/>
            <person name="Wilson R.K."/>
        </authorList>
    </citation>
    <scope>NUCLEOTIDE SEQUENCE [LARGE SCALE GENOMIC DNA]</scope>
    <source>
        <strain evidence="2 3">DSM 2374</strain>
    </source>
</reference>
<feature type="transmembrane region" description="Helical" evidence="1">
    <location>
        <begin position="78"/>
        <end position="98"/>
    </location>
</feature>
<feature type="transmembrane region" description="Helical" evidence="1">
    <location>
        <begin position="265"/>
        <end position="285"/>
    </location>
</feature>
<proteinExistence type="predicted"/>
<protein>
    <submittedName>
        <fullName evidence="2">Uncharacterized protein</fullName>
    </submittedName>
</protein>
<feature type="transmembrane region" description="Helical" evidence="1">
    <location>
        <begin position="337"/>
        <end position="358"/>
    </location>
</feature>
<feature type="transmembrane region" description="Helical" evidence="1">
    <location>
        <begin position="291"/>
        <end position="316"/>
    </location>
</feature>
<dbReference type="RefSeq" id="WP_004032634.1">
    <property type="nucleotide sequence ID" value="NZ_GG704759.1"/>
</dbReference>
<dbReference type="Pfam" id="PF19528">
    <property type="entry name" value="DUF6056"/>
    <property type="match status" value="1"/>
</dbReference>
<sequence>MNIKKYKNYLFLLPFIFLFLILLNWHHSIGLSIDDLFFYTIPQETNIMSFVIERYDIWSSRILIEYILCHILQSPLILWWYLDSLIFTFIAILTYKLINDENKLFYSILSCILCLSFIFSSHYALGSAGFITTSINYTWPLFSGLLAIYILKNYTANDTGKIKRILAYIISVLCLLFAVNNEQLAVILLGLFVLYYLFNYKTEINKKCYLIGLSAVIGIINTIICPGVPKRFISELKWFHDYLQLNLLNKLNIGLSSIINRCVTWCDLTTLILLGIIAVSVYLLTKNKKKAMISLIPFIIASGFWILTLTDNLMLLQIMNANITRYGYVPISLKRMILSLTIYGIFIMTFLYGLYIIYKNQKSVLWPVYSIMFVGFASTIMFGFTPSIPSMERMYIFFYYGNMLAILIFIKQIIEKRIKT</sequence>
<feature type="transmembrane region" description="Helical" evidence="1">
    <location>
        <begin position="364"/>
        <end position="384"/>
    </location>
</feature>
<gene>
    <name evidence="2" type="ORF">METSMIF1_02503</name>
</gene>
<organism evidence="2 3">
    <name type="scientific">Methanobrevibacter smithii DSM 2374</name>
    <dbReference type="NCBI Taxonomy" id="521002"/>
    <lineage>
        <taxon>Archaea</taxon>
        <taxon>Methanobacteriati</taxon>
        <taxon>Methanobacteriota</taxon>
        <taxon>Methanomada group</taxon>
        <taxon>Methanobacteria</taxon>
        <taxon>Methanobacteriales</taxon>
        <taxon>Methanobacteriaceae</taxon>
        <taxon>Methanobrevibacter</taxon>
    </lineage>
</organism>
<keyword evidence="1" id="KW-0472">Membrane</keyword>